<sequence>MSRSLKSIQEELVQLRQYQAALEVQRKEEEAMAQEDERKRQAAKEEARPEQASSSTWKTVKLRRSLQQLVTTDSSSKTGKRTVSLGEPLRCDHCVGGGRECVWPQSGKTTACKRCKLAKRGCAVDRVPAGRMAKDADIAEQTPKQKKKARKVKATKKKTVGSPASDDILERLVRALSQNTSVLVDIAGALGTQAEIVEDIAVTHRAMQLLLARDPRWKKVSELQYDNRTLQATRNILAALESDEEPGTSGKVESGEEDAWVKDMMEVDEEEEYVARKGRDVVEDGIGVDGEVRKRRMATDSSDDE</sequence>
<dbReference type="EMBL" id="KN818900">
    <property type="protein sequence ID" value="KIL54175.1"/>
    <property type="molecule type" value="Genomic_DNA"/>
</dbReference>
<accession>A0A0C2RVB1</accession>
<feature type="compositionally biased region" description="Basic residues" evidence="1">
    <location>
        <begin position="144"/>
        <end position="159"/>
    </location>
</feature>
<feature type="region of interest" description="Disordered" evidence="1">
    <location>
        <begin position="139"/>
        <end position="159"/>
    </location>
</feature>
<dbReference type="AlphaFoldDB" id="A0A0C2RVB1"/>
<dbReference type="InParanoid" id="A0A0C2RVB1"/>
<gene>
    <name evidence="2" type="ORF">M378DRAFT_182638</name>
</gene>
<evidence type="ECO:0000313" key="3">
    <source>
        <dbReference type="Proteomes" id="UP000054549"/>
    </source>
</evidence>
<dbReference type="Proteomes" id="UP000054549">
    <property type="component" value="Unassembled WGS sequence"/>
</dbReference>
<dbReference type="HOGENOM" id="CLU_912065_0_0_1"/>
<evidence type="ECO:0000256" key="1">
    <source>
        <dbReference type="SAM" id="MobiDB-lite"/>
    </source>
</evidence>
<feature type="compositionally biased region" description="Basic and acidic residues" evidence="1">
    <location>
        <begin position="24"/>
        <end position="49"/>
    </location>
</feature>
<organism evidence="2 3">
    <name type="scientific">Amanita muscaria (strain Koide BX008)</name>
    <dbReference type="NCBI Taxonomy" id="946122"/>
    <lineage>
        <taxon>Eukaryota</taxon>
        <taxon>Fungi</taxon>
        <taxon>Dikarya</taxon>
        <taxon>Basidiomycota</taxon>
        <taxon>Agaricomycotina</taxon>
        <taxon>Agaricomycetes</taxon>
        <taxon>Agaricomycetidae</taxon>
        <taxon>Agaricales</taxon>
        <taxon>Pluteineae</taxon>
        <taxon>Amanitaceae</taxon>
        <taxon>Amanita</taxon>
    </lineage>
</organism>
<feature type="region of interest" description="Disordered" evidence="1">
    <location>
        <begin position="24"/>
        <end position="60"/>
    </location>
</feature>
<reference evidence="2 3" key="1">
    <citation type="submission" date="2014-04" db="EMBL/GenBank/DDBJ databases">
        <title>Evolutionary Origins and Diversification of the Mycorrhizal Mutualists.</title>
        <authorList>
            <consortium name="DOE Joint Genome Institute"/>
            <consortium name="Mycorrhizal Genomics Consortium"/>
            <person name="Kohler A."/>
            <person name="Kuo A."/>
            <person name="Nagy L.G."/>
            <person name="Floudas D."/>
            <person name="Copeland A."/>
            <person name="Barry K.W."/>
            <person name="Cichocki N."/>
            <person name="Veneault-Fourrey C."/>
            <person name="LaButti K."/>
            <person name="Lindquist E.A."/>
            <person name="Lipzen A."/>
            <person name="Lundell T."/>
            <person name="Morin E."/>
            <person name="Murat C."/>
            <person name="Riley R."/>
            <person name="Ohm R."/>
            <person name="Sun H."/>
            <person name="Tunlid A."/>
            <person name="Henrissat B."/>
            <person name="Grigoriev I.V."/>
            <person name="Hibbett D.S."/>
            <person name="Martin F."/>
        </authorList>
    </citation>
    <scope>NUCLEOTIDE SEQUENCE [LARGE SCALE GENOMIC DNA]</scope>
    <source>
        <strain evidence="2 3">Koide BX008</strain>
    </source>
</reference>
<proteinExistence type="predicted"/>
<keyword evidence="3" id="KW-1185">Reference proteome</keyword>
<name>A0A0C2RVB1_AMAMK</name>
<protein>
    <submittedName>
        <fullName evidence="2">Uncharacterized protein</fullName>
    </submittedName>
</protein>
<evidence type="ECO:0000313" key="2">
    <source>
        <dbReference type="EMBL" id="KIL54175.1"/>
    </source>
</evidence>